<proteinExistence type="predicted"/>
<evidence type="ECO:0000313" key="2">
    <source>
        <dbReference type="Proteomes" id="UP000030108"/>
    </source>
</evidence>
<protein>
    <submittedName>
        <fullName evidence="1">Uncharacterized protein</fullName>
    </submittedName>
</protein>
<sequence length="171" mass="19097">MIFTRSCSIFAFRLGPTRESLVPALFKGGTWHPLAWSEIIAKLNTMGSDTGHLNIRAGKDTVTAMLKTSIQCESIASCILLSQGSQYLRLYARWFDHSKLHQSSHSFLGIFGPATWVHLVWAYNKLSAPVAISVKRFVGTFAMFDVPMAYGRYWVTVALDSTSLENDDDND</sequence>
<comment type="caution">
    <text evidence="1">The sequence shown here is derived from an EMBL/GenBank/DDBJ whole genome shotgun (WGS) entry which is preliminary data.</text>
</comment>
<dbReference type="EMBL" id="JATN01000321">
    <property type="protein sequence ID" value="EUC58848.1"/>
    <property type="molecule type" value="Genomic_DNA"/>
</dbReference>
<dbReference type="Proteomes" id="UP000030108">
    <property type="component" value="Unassembled WGS sequence"/>
</dbReference>
<evidence type="ECO:0000313" key="1">
    <source>
        <dbReference type="EMBL" id="EUC58848.1"/>
    </source>
</evidence>
<name>A0A0A1UKT3_9AGAM</name>
<gene>
    <name evidence="1" type="ORF">RSOL_281650</name>
</gene>
<dbReference type="AlphaFoldDB" id="A0A0A1UKT3"/>
<organism evidence="1 2">
    <name type="scientific">Rhizoctonia solani AG-3 Rhs1AP</name>
    <dbReference type="NCBI Taxonomy" id="1086054"/>
    <lineage>
        <taxon>Eukaryota</taxon>
        <taxon>Fungi</taxon>
        <taxon>Dikarya</taxon>
        <taxon>Basidiomycota</taxon>
        <taxon>Agaricomycotina</taxon>
        <taxon>Agaricomycetes</taxon>
        <taxon>Cantharellales</taxon>
        <taxon>Ceratobasidiaceae</taxon>
        <taxon>Rhizoctonia</taxon>
    </lineage>
</organism>
<accession>A0A0A1UKT3</accession>
<reference evidence="2" key="1">
    <citation type="journal article" date="2014" name="Genome Announc.">
        <title>Draft genome sequence of the plant-pathogenic soil fungus Rhizoctonia solani anastomosis group 3 strain Rhs1AP.</title>
        <authorList>
            <person name="Cubeta M.A."/>
            <person name="Thomas E."/>
            <person name="Dean R.A."/>
            <person name="Jabaji S."/>
            <person name="Neate S.M."/>
            <person name="Tavantzis S."/>
            <person name="Toda T."/>
            <person name="Vilgalys R."/>
            <person name="Bharathan N."/>
            <person name="Fedorova-Abrams N."/>
            <person name="Pakala S.B."/>
            <person name="Pakala S.M."/>
            <person name="Zafar N."/>
            <person name="Joardar V."/>
            <person name="Losada L."/>
            <person name="Nierman W.C."/>
        </authorList>
    </citation>
    <scope>NUCLEOTIDE SEQUENCE [LARGE SCALE GENOMIC DNA]</scope>
    <source>
        <strain evidence="2">AG-3</strain>
    </source>
</reference>